<evidence type="ECO:0000313" key="4">
    <source>
        <dbReference type="Proteomes" id="UP001153555"/>
    </source>
</evidence>
<proteinExistence type="predicted"/>
<keyword evidence="4" id="KW-1185">Reference proteome</keyword>
<sequence length="186" mass="20466">MDEPSSSSSSFSASAVLSRSPAIDRHNPIITDSRRSVSSPTHPPPRVPNKSKKKNSINATNNKQKTIPPKENTRKPEVKESNLKITTVLKKSTCNWNFTGPGGFISPPGSTRYLLGENVLFENLSDLGPAQKIFPDEPKKVNAAKSPSLADCCTEKVVVLRVSLHCRGCERKMRKHLSRMEGLLCK</sequence>
<dbReference type="GO" id="GO:0009626">
    <property type="term" value="P:plant-type hypersensitive response"/>
    <property type="evidence" value="ECO:0007669"/>
    <property type="project" value="UniProtKB-KW"/>
</dbReference>
<organism evidence="3 4">
    <name type="scientific">Striga hermonthica</name>
    <name type="common">Purple witchweed</name>
    <name type="synonym">Buchnera hermonthica</name>
    <dbReference type="NCBI Taxonomy" id="68872"/>
    <lineage>
        <taxon>Eukaryota</taxon>
        <taxon>Viridiplantae</taxon>
        <taxon>Streptophyta</taxon>
        <taxon>Embryophyta</taxon>
        <taxon>Tracheophyta</taxon>
        <taxon>Spermatophyta</taxon>
        <taxon>Magnoliopsida</taxon>
        <taxon>eudicotyledons</taxon>
        <taxon>Gunneridae</taxon>
        <taxon>Pentapetalae</taxon>
        <taxon>asterids</taxon>
        <taxon>lamiids</taxon>
        <taxon>Lamiales</taxon>
        <taxon>Orobanchaceae</taxon>
        <taxon>Buchnereae</taxon>
        <taxon>Striga</taxon>
    </lineage>
</organism>
<dbReference type="InterPro" id="IPR006121">
    <property type="entry name" value="HMA_dom"/>
</dbReference>
<dbReference type="Proteomes" id="UP001153555">
    <property type="component" value="Unassembled WGS sequence"/>
</dbReference>
<dbReference type="GO" id="GO:0016020">
    <property type="term" value="C:membrane"/>
    <property type="evidence" value="ECO:0007669"/>
    <property type="project" value="UniProtKB-SubCell"/>
</dbReference>
<name>A0A9N7NI62_STRHE</name>
<feature type="compositionally biased region" description="Basic and acidic residues" evidence="2">
    <location>
        <begin position="22"/>
        <end position="35"/>
    </location>
</feature>
<feature type="compositionally biased region" description="Polar residues" evidence="2">
    <location>
        <begin position="56"/>
        <end position="65"/>
    </location>
</feature>
<protein>
    <submittedName>
        <fullName evidence="3">Chloroplast-targeted copper chaperone protein</fullName>
    </submittedName>
</protein>
<dbReference type="Gene3D" id="3.30.70.100">
    <property type="match status" value="1"/>
</dbReference>
<dbReference type="EMBL" id="CACSLK010027829">
    <property type="protein sequence ID" value="CAA0830498.1"/>
    <property type="molecule type" value="Genomic_DNA"/>
</dbReference>
<dbReference type="PANTHER" id="PTHR46119:SF15">
    <property type="entry name" value="PROTEIN SODIUM POTASSIUM ROOT DEFECTIVE 2"/>
    <property type="match status" value="1"/>
</dbReference>
<comment type="caution">
    <text evidence="3">The sequence shown here is derived from an EMBL/GenBank/DDBJ whole genome shotgun (WGS) entry which is preliminary data.</text>
</comment>
<dbReference type="CDD" id="cd00371">
    <property type="entry name" value="HMA"/>
    <property type="match status" value="1"/>
</dbReference>
<dbReference type="GO" id="GO:0046872">
    <property type="term" value="F:metal ion binding"/>
    <property type="evidence" value="ECO:0007669"/>
    <property type="project" value="InterPro"/>
</dbReference>
<comment type="subcellular location">
    <subcellularLocation>
        <location evidence="1">Membrane</location>
        <topology evidence="1">Peripheral membrane protein</topology>
    </subcellularLocation>
</comment>
<reference evidence="3" key="1">
    <citation type="submission" date="2019-12" db="EMBL/GenBank/DDBJ databases">
        <authorList>
            <person name="Scholes J."/>
        </authorList>
    </citation>
    <scope>NUCLEOTIDE SEQUENCE</scope>
</reference>
<evidence type="ECO:0000313" key="3">
    <source>
        <dbReference type="EMBL" id="CAA0830498.1"/>
    </source>
</evidence>
<feature type="region of interest" description="Disordered" evidence="2">
    <location>
        <begin position="1"/>
        <end position="79"/>
    </location>
</feature>
<dbReference type="InterPro" id="IPR044526">
    <property type="entry name" value="NAKR1-3"/>
</dbReference>
<dbReference type="OrthoDB" id="689350at2759"/>
<accession>A0A9N7NI62</accession>
<feature type="compositionally biased region" description="Low complexity" evidence="2">
    <location>
        <begin position="1"/>
        <end position="20"/>
    </location>
</feature>
<dbReference type="AlphaFoldDB" id="A0A9N7NI62"/>
<evidence type="ECO:0000256" key="1">
    <source>
        <dbReference type="ARBA" id="ARBA00004170"/>
    </source>
</evidence>
<gene>
    <name evidence="3" type="ORF">SHERM_25919</name>
</gene>
<dbReference type="PANTHER" id="PTHR46119">
    <property type="entry name" value="OS08G0405700 PROTEIN"/>
    <property type="match status" value="1"/>
</dbReference>
<evidence type="ECO:0000256" key="2">
    <source>
        <dbReference type="SAM" id="MobiDB-lite"/>
    </source>
</evidence>